<name>A0A7V4DY74_DICTH</name>
<accession>A0A7V4DY74</accession>
<dbReference type="Gene3D" id="2.40.160.60">
    <property type="entry name" value="Outer membrane protein transport protein (OMPP1/FadL/TodX)"/>
    <property type="match status" value="1"/>
</dbReference>
<proteinExistence type="predicted"/>
<gene>
    <name evidence="1" type="ORF">ENU78_02605</name>
</gene>
<evidence type="ECO:0008006" key="2">
    <source>
        <dbReference type="Google" id="ProtNLM"/>
    </source>
</evidence>
<protein>
    <recommendedName>
        <fullName evidence="2">DUF5723 domain-containing protein</fullName>
    </recommendedName>
</protein>
<dbReference type="AlphaFoldDB" id="A0A7V4DY74"/>
<dbReference type="EMBL" id="DTDV01000007">
    <property type="protein sequence ID" value="HGK23331.1"/>
    <property type="molecule type" value="Genomic_DNA"/>
</dbReference>
<sequence length="418" mass="44989">MRLVRRSKFKVRGERFMKRSLILLMILLISLVGISYAASTTFAYKDLLYDPRAMGMAGAMTALADSPTSAIYNPALMGEYSKLTLKLGLGVAPLDKENRDKLNTFVEYLKALQSDSETPNGELSAVLSTGGYLHLGISKLGLTLFGNGDLNAYYYKYTANDSSSDLQLEGNVTLDGNLKANGALTVAIPAIDLLGLKVNLGANVRLVNEYYVNTSVQAKATQTGVAQAIVEGQPNDNDYFRRSFNLNEQRYVSFDVGAYARFSPFVAAGIVVKDAFGIPLEGKITSGYEEGYFSDTSGSITTTTPYSESTSPMDVTLPDMSLKAGVFVKIPVLATRVAIDADLDKNFTPISYRVGVEQPLFFVLTARGGAVLDANLQPQIYTLGLGANILLVQADMAIVLDPTNMAPVAGSISGSVRF</sequence>
<dbReference type="SUPFAM" id="SSF56935">
    <property type="entry name" value="Porins"/>
    <property type="match status" value="1"/>
</dbReference>
<evidence type="ECO:0000313" key="1">
    <source>
        <dbReference type="EMBL" id="HGK23331.1"/>
    </source>
</evidence>
<reference evidence="1" key="1">
    <citation type="journal article" date="2020" name="mSystems">
        <title>Genome- and Community-Level Interaction Insights into Carbon Utilization and Element Cycling Functions of Hydrothermarchaeota in Hydrothermal Sediment.</title>
        <authorList>
            <person name="Zhou Z."/>
            <person name="Liu Y."/>
            <person name="Xu W."/>
            <person name="Pan J."/>
            <person name="Luo Z.H."/>
            <person name="Li M."/>
        </authorList>
    </citation>
    <scope>NUCLEOTIDE SEQUENCE [LARGE SCALE GENOMIC DNA]</scope>
    <source>
        <strain evidence="1">SpSt-70</strain>
    </source>
</reference>
<comment type="caution">
    <text evidence="1">The sequence shown here is derived from an EMBL/GenBank/DDBJ whole genome shotgun (WGS) entry which is preliminary data.</text>
</comment>
<organism evidence="1">
    <name type="scientific">Dictyoglomus thermophilum</name>
    <dbReference type="NCBI Taxonomy" id="14"/>
    <lineage>
        <taxon>Bacteria</taxon>
        <taxon>Pseudomonadati</taxon>
        <taxon>Dictyoglomota</taxon>
        <taxon>Dictyoglomia</taxon>
        <taxon>Dictyoglomales</taxon>
        <taxon>Dictyoglomaceae</taxon>
        <taxon>Dictyoglomus</taxon>
    </lineage>
</organism>